<evidence type="ECO:0000313" key="1">
    <source>
        <dbReference type="EMBL" id="GJH27024.1"/>
    </source>
</evidence>
<dbReference type="AlphaFoldDB" id="A0AA37IE16"/>
<dbReference type="InterPro" id="IPR021312">
    <property type="entry name" value="DUF2889"/>
</dbReference>
<comment type="caution">
    <text evidence="1">The sequence shown here is derived from an EMBL/GenBank/DDBJ whole genome shotgun (WGS) entry which is preliminary data.</text>
</comment>
<sequence length="203" mass="23119">MHYEMVHAENEVMKMPLPEPLPRRPIHRRVIDMNAYHREDGLYDIEARLVDTKPFDFPLISSPAPLPAGEPLHDLWIRLTVDDAYVVRDIDARSDATPYPLCKEAESTLRVLVGQRIASGWSSIVKERLRGPAGCTHLMEMLIPMATSALQAIRGVKREGAKNVNPADVPVRLDSCYAYSRGREVIQRFWPQHYLPNEAKPQD</sequence>
<dbReference type="EMBL" id="BPUS01000008">
    <property type="protein sequence ID" value="GJH27024.1"/>
    <property type="molecule type" value="Genomic_DNA"/>
</dbReference>
<proteinExistence type="predicted"/>
<dbReference type="Pfam" id="PF11136">
    <property type="entry name" value="DUF2889"/>
    <property type="match status" value="1"/>
</dbReference>
<dbReference type="Proteomes" id="UP001055111">
    <property type="component" value="Unassembled WGS sequence"/>
</dbReference>
<accession>A0AA37IE16</accession>
<organism evidence="1 2">
    <name type="scientific">Caballeronia novacaledonica</name>
    <dbReference type="NCBI Taxonomy" id="1544861"/>
    <lineage>
        <taxon>Bacteria</taxon>
        <taxon>Pseudomonadati</taxon>
        <taxon>Pseudomonadota</taxon>
        <taxon>Betaproteobacteria</taxon>
        <taxon>Burkholderiales</taxon>
        <taxon>Burkholderiaceae</taxon>
        <taxon>Caballeronia</taxon>
    </lineage>
</organism>
<evidence type="ECO:0000313" key="2">
    <source>
        <dbReference type="Proteomes" id="UP001055111"/>
    </source>
</evidence>
<name>A0AA37IE16_9BURK</name>
<dbReference type="RefSeq" id="WP_238213683.1">
    <property type="nucleotide sequence ID" value="NZ_BPUS01000008.1"/>
</dbReference>
<gene>
    <name evidence="1" type="ORF">CBA19CS42_20930</name>
</gene>
<protein>
    <submittedName>
        <fullName evidence="1">DUF2889 domain-containing protein</fullName>
    </submittedName>
</protein>
<reference evidence="1" key="1">
    <citation type="submission" date="2022-09" db="EMBL/GenBank/DDBJ databases">
        <title>Isolation and characterization of 3-chlorobenzoate degrading bacteria from soils in Shizuoka.</title>
        <authorList>
            <person name="Ifat A."/>
            <person name="Ogawa N."/>
            <person name="Kimbara K."/>
            <person name="Moriuchi R."/>
            <person name="Dohra H."/>
            <person name="Shintani M."/>
        </authorList>
    </citation>
    <scope>NUCLEOTIDE SEQUENCE</scope>
    <source>
        <strain evidence="1">19CS4-2</strain>
    </source>
</reference>